<dbReference type="Pfam" id="PF00535">
    <property type="entry name" value="Glycos_transf_2"/>
    <property type="match status" value="1"/>
</dbReference>
<proteinExistence type="predicted"/>
<reference evidence="2" key="2">
    <citation type="submission" date="2021-04" db="EMBL/GenBank/DDBJ databases">
        <authorList>
            <person name="Gilroy R."/>
        </authorList>
    </citation>
    <scope>NUCLEOTIDE SEQUENCE</scope>
    <source>
        <strain evidence="2">687</strain>
    </source>
</reference>
<dbReference type="Proteomes" id="UP000824150">
    <property type="component" value="Unassembled WGS sequence"/>
</dbReference>
<organism evidence="2 3">
    <name type="scientific">Candidatus Anaerobiospirillum merdipullorum</name>
    <dbReference type="NCBI Taxonomy" id="2838450"/>
    <lineage>
        <taxon>Bacteria</taxon>
        <taxon>Pseudomonadati</taxon>
        <taxon>Pseudomonadota</taxon>
        <taxon>Gammaproteobacteria</taxon>
        <taxon>Aeromonadales</taxon>
        <taxon>Succinivibrionaceae</taxon>
        <taxon>Anaerobiospirillum</taxon>
    </lineage>
</organism>
<reference evidence="2" key="1">
    <citation type="journal article" date="2021" name="PeerJ">
        <title>Extensive microbial diversity within the chicken gut microbiome revealed by metagenomics and culture.</title>
        <authorList>
            <person name="Gilroy R."/>
            <person name="Ravi A."/>
            <person name="Getino M."/>
            <person name="Pursley I."/>
            <person name="Horton D.L."/>
            <person name="Alikhan N.F."/>
            <person name="Baker D."/>
            <person name="Gharbi K."/>
            <person name="Hall N."/>
            <person name="Watson M."/>
            <person name="Adriaenssens E.M."/>
            <person name="Foster-Nyarko E."/>
            <person name="Jarju S."/>
            <person name="Secka A."/>
            <person name="Antonio M."/>
            <person name="Oren A."/>
            <person name="Chaudhuri R.R."/>
            <person name="La Ragione R."/>
            <person name="Hildebrand F."/>
            <person name="Pallen M.J."/>
        </authorList>
    </citation>
    <scope>NUCLEOTIDE SEQUENCE</scope>
    <source>
        <strain evidence="2">687</strain>
    </source>
</reference>
<dbReference type="InterPro" id="IPR029044">
    <property type="entry name" value="Nucleotide-diphossugar_trans"/>
</dbReference>
<evidence type="ECO:0000259" key="1">
    <source>
        <dbReference type="Pfam" id="PF00535"/>
    </source>
</evidence>
<feature type="domain" description="Glycosyltransferase 2-like" evidence="1">
    <location>
        <begin position="6"/>
        <end position="130"/>
    </location>
</feature>
<gene>
    <name evidence="2" type="ORF">IAA31_03560</name>
</gene>
<evidence type="ECO:0000313" key="2">
    <source>
        <dbReference type="EMBL" id="MBU3826548.1"/>
    </source>
</evidence>
<comment type="caution">
    <text evidence="2">The sequence shown here is derived from an EMBL/GenBank/DDBJ whole genome shotgun (WGS) entry which is preliminary data.</text>
</comment>
<dbReference type="SUPFAM" id="SSF53448">
    <property type="entry name" value="Nucleotide-diphospho-sugar transferases"/>
    <property type="match status" value="1"/>
</dbReference>
<dbReference type="Gene3D" id="3.90.550.10">
    <property type="entry name" value="Spore Coat Polysaccharide Biosynthesis Protein SpsA, Chain A"/>
    <property type="match status" value="1"/>
</dbReference>
<dbReference type="EMBL" id="JAHLFG010000037">
    <property type="protein sequence ID" value="MBU3826548.1"/>
    <property type="molecule type" value="Genomic_DNA"/>
</dbReference>
<name>A0A9E2NRW6_9GAMM</name>
<evidence type="ECO:0000313" key="3">
    <source>
        <dbReference type="Proteomes" id="UP000824150"/>
    </source>
</evidence>
<dbReference type="PANTHER" id="PTHR10859:SF91">
    <property type="entry name" value="DOLICHYL-PHOSPHATE BETA-GLUCOSYLTRANSFERASE"/>
    <property type="match status" value="1"/>
</dbReference>
<dbReference type="InterPro" id="IPR001173">
    <property type="entry name" value="Glyco_trans_2-like"/>
</dbReference>
<dbReference type="PANTHER" id="PTHR10859">
    <property type="entry name" value="GLYCOSYL TRANSFERASE"/>
    <property type="match status" value="1"/>
</dbReference>
<sequence length="249" mass="27614">MLKLCALVPCYRHGALIAPVLQQLKQQGLAVVVVDDGCEGADKAALHAACAQAGVKLLQHPYNQGKGAAFMTGMQAAIAHGYTHLLQVDADGQHDLNYLPQLIAKAEQYPQAVISALQIFGPEAPKARVYGRQITNFWVMVETLSTKLKESMCGMRIYPLAATAKLASQVHIGRGMDFDIEILVRLFWQGLDVHYVKVPVHYRQDNSSNFHPLRDNLKISWLHTRLCCAMPWHLKALLGRKLASRNLQA</sequence>
<dbReference type="GO" id="GO:0006487">
    <property type="term" value="P:protein N-linked glycosylation"/>
    <property type="evidence" value="ECO:0007669"/>
    <property type="project" value="TreeGrafter"/>
</dbReference>
<protein>
    <submittedName>
        <fullName evidence="2">Glycosyltransferase family 2 protein</fullName>
    </submittedName>
</protein>
<accession>A0A9E2NRW6</accession>
<dbReference type="CDD" id="cd04179">
    <property type="entry name" value="DPM_DPG-synthase_like"/>
    <property type="match status" value="1"/>
</dbReference>
<dbReference type="AlphaFoldDB" id="A0A9E2NRW6"/>